<protein>
    <recommendedName>
        <fullName evidence="3">Type VI secretion system tube protein Hcp</fullName>
    </recommendedName>
</protein>
<dbReference type="EMBL" id="JBBKZT010000010">
    <property type="protein sequence ID" value="MEJ8849322.1"/>
    <property type="molecule type" value="Genomic_DNA"/>
</dbReference>
<dbReference type="RefSeq" id="WP_340344451.1">
    <property type="nucleotide sequence ID" value="NZ_JBBKZT010000010.1"/>
</dbReference>
<dbReference type="SUPFAM" id="SSF141452">
    <property type="entry name" value="Hcp1-like"/>
    <property type="match status" value="1"/>
</dbReference>
<dbReference type="Gene3D" id="2.30.110.20">
    <property type="entry name" value="Hcp1-like"/>
    <property type="match status" value="1"/>
</dbReference>
<dbReference type="InterPro" id="IPR036624">
    <property type="entry name" value="Hcp1-lik_sf"/>
</dbReference>
<evidence type="ECO:0000313" key="1">
    <source>
        <dbReference type="EMBL" id="MEJ8849322.1"/>
    </source>
</evidence>
<dbReference type="Proteomes" id="UP001385892">
    <property type="component" value="Unassembled WGS sequence"/>
</dbReference>
<gene>
    <name evidence="1" type="ORF">WKW82_21900</name>
</gene>
<comment type="caution">
    <text evidence="1">The sequence shown here is derived from an EMBL/GenBank/DDBJ whole genome shotgun (WGS) entry which is preliminary data.</text>
</comment>
<sequence length="185" mass="20035">MSFNMDGKLDPEEALRLLETMAGNTETDYHMLLESKGAVIEGDGARKFEDGKHRLPIGGYYAYAHVVTPPGSSKGQVRASMFIVTRDCDAATASIASLLKNQATDITATISVFKASGDGSIELQPTLEFVLSEARIDTQAFITGGTPRAPREIIYFNYRKLEIRSAPQGKTGLRGAVRTCVLTNS</sequence>
<accession>A0ABU8WS36</accession>
<name>A0ABU8WS36_9BURK</name>
<organism evidence="1 2">
    <name type="scientific">Variovorax rhizosphaerae</name>
    <dbReference type="NCBI Taxonomy" id="1836200"/>
    <lineage>
        <taxon>Bacteria</taxon>
        <taxon>Pseudomonadati</taxon>
        <taxon>Pseudomonadota</taxon>
        <taxon>Betaproteobacteria</taxon>
        <taxon>Burkholderiales</taxon>
        <taxon>Comamonadaceae</taxon>
        <taxon>Variovorax</taxon>
    </lineage>
</organism>
<keyword evidence="2" id="KW-1185">Reference proteome</keyword>
<proteinExistence type="predicted"/>
<evidence type="ECO:0008006" key="3">
    <source>
        <dbReference type="Google" id="ProtNLM"/>
    </source>
</evidence>
<reference evidence="1 2" key="1">
    <citation type="submission" date="2024-03" db="EMBL/GenBank/DDBJ databases">
        <title>Novel species of the genus Variovorax.</title>
        <authorList>
            <person name="Liu Q."/>
            <person name="Xin Y.-H."/>
        </authorList>
    </citation>
    <scope>NUCLEOTIDE SEQUENCE [LARGE SCALE GENOMIC DNA]</scope>
    <source>
        <strain evidence="1 2">KACC 18900</strain>
    </source>
</reference>
<evidence type="ECO:0000313" key="2">
    <source>
        <dbReference type="Proteomes" id="UP001385892"/>
    </source>
</evidence>